<evidence type="ECO:0000313" key="2">
    <source>
        <dbReference type="Proteomes" id="UP001500141"/>
    </source>
</evidence>
<organism evidence="1 2">
    <name type="scientific">Flavobacterium hankyongi</name>
    <dbReference type="NCBI Taxonomy" id="1176532"/>
    <lineage>
        <taxon>Bacteria</taxon>
        <taxon>Pseudomonadati</taxon>
        <taxon>Bacteroidota</taxon>
        <taxon>Flavobacteriia</taxon>
        <taxon>Flavobacteriales</taxon>
        <taxon>Flavobacteriaceae</taxon>
        <taxon>Flavobacterium</taxon>
    </lineage>
</organism>
<dbReference type="RefSeq" id="WP_264542673.1">
    <property type="nucleotide sequence ID" value="NZ_BAABIP010000005.1"/>
</dbReference>
<dbReference type="InterPro" id="IPR005901">
    <property type="entry name" value="GLPGLI"/>
</dbReference>
<sequence>MTLNFNFTIVSKKHFQIFLSSSFLLISFFVKGQDKQNLQVAQRFFYELSYKPNKNVQQVEKIITILDVLKEKSIYRDYTVMSQDSILQLEVEKMKKTGVFVQMEKLIKMPKFSYKVYKSYPDFEISFVEGIEKNLYGYKEKVDLNWKVLAEKSVIEGYNCQKAIMEYGGRAWEAWFTLDLPFQDGPYKFKGLPGMIVSINDLENDYQWILKGNKKIEKYNEYSFSDNLYYNGNFKVNYINRSKFEKVYSEYKKDPLAAMRGQVKPEMMSQKMPGSQITYGQMIDNQNKILKDILNSNSNPIELN</sequence>
<keyword evidence="2" id="KW-1185">Reference proteome</keyword>
<dbReference type="EMBL" id="BAABIP010000005">
    <property type="protein sequence ID" value="GAA4757689.1"/>
    <property type="molecule type" value="Genomic_DNA"/>
</dbReference>
<dbReference type="Pfam" id="PF09697">
    <property type="entry name" value="Porph_ging"/>
    <property type="match status" value="1"/>
</dbReference>
<evidence type="ECO:0000313" key="1">
    <source>
        <dbReference type="EMBL" id="GAA4757689.1"/>
    </source>
</evidence>
<proteinExistence type="predicted"/>
<name>A0ABP8ZIM3_9FLAO</name>
<reference evidence="2" key="1">
    <citation type="journal article" date="2019" name="Int. J. Syst. Evol. Microbiol.">
        <title>The Global Catalogue of Microorganisms (GCM) 10K type strain sequencing project: providing services to taxonomists for standard genome sequencing and annotation.</title>
        <authorList>
            <consortium name="The Broad Institute Genomics Platform"/>
            <consortium name="The Broad Institute Genome Sequencing Center for Infectious Disease"/>
            <person name="Wu L."/>
            <person name="Ma J."/>
        </authorList>
    </citation>
    <scope>NUCLEOTIDE SEQUENCE [LARGE SCALE GENOMIC DNA]</scope>
    <source>
        <strain evidence="2">JCM 18198</strain>
    </source>
</reference>
<comment type="caution">
    <text evidence="1">The sequence shown here is derived from an EMBL/GenBank/DDBJ whole genome shotgun (WGS) entry which is preliminary data.</text>
</comment>
<gene>
    <name evidence="1" type="ORF">GCM10023230_01930</name>
</gene>
<accession>A0ABP8ZIM3</accession>
<dbReference type="NCBIfam" id="TIGR01200">
    <property type="entry name" value="GLPGLI"/>
    <property type="match status" value="1"/>
</dbReference>
<evidence type="ECO:0008006" key="3">
    <source>
        <dbReference type="Google" id="ProtNLM"/>
    </source>
</evidence>
<dbReference type="Proteomes" id="UP001500141">
    <property type="component" value="Unassembled WGS sequence"/>
</dbReference>
<protein>
    <recommendedName>
        <fullName evidence="3">GLPGLI family protein</fullName>
    </recommendedName>
</protein>